<sequence>MFKPQFDEQLRQRRWNLFTVDRVVTTLSYIGLAVPMMMLALTATSVAVEMMAVLALFLMLFAMYIGISMINEKENAQ</sequence>
<evidence type="ECO:0000313" key="3">
    <source>
        <dbReference type="Proteomes" id="UP000051442"/>
    </source>
</evidence>
<dbReference type="EMBL" id="AYZM01000171">
    <property type="protein sequence ID" value="KRN17819.1"/>
    <property type="molecule type" value="Genomic_DNA"/>
</dbReference>
<evidence type="ECO:0000313" key="2">
    <source>
        <dbReference type="EMBL" id="KRN17819.1"/>
    </source>
</evidence>
<proteinExistence type="predicted"/>
<evidence type="ECO:0000256" key="1">
    <source>
        <dbReference type="SAM" id="Phobius"/>
    </source>
</evidence>
<reference evidence="2 3" key="1">
    <citation type="journal article" date="2015" name="Genome Announc.">
        <title>Expanding the biotechnology potential of lactobacilli through comparative genomics of 213 strains and associated genera.</title>
        <authorList>
            <person name="Sun Z."/>
            <person name="Harris H.M."/>
            <person name="McCann A."/>
            <person name="Guo C."/>
            <person name="Argimon S."/>
            <person name="Zhang W."/>
            <person name="Yang X."/>
            <person name="Jeffery I.B."/>
            <person name="Cooney J.C."/>
            <person name="Kagawa T.F."/>
            <person name="Liu W."/>
            <person name="Song Y."/>
            <person name="Salvetti E."/>
            <person name="Wrobel A."/>
            <person name="Rasinkangas P."/>
            <person name="Parkhill J."/>
            <person name="Rea M.C."/>
            <person name="O'Sullivan O."/>
            <person name="Ritari J."/>
            <person name="Douillard F.P."/>
            <person name="Paul Ross R."/>
            <person name="Yang R."/>
            <person name="Briner A.E."/>
            <person name="Felis G.E."/>
            <person name="de Vos W.M."/>
            <person name="Barrangou R."/>
            <person name="Klaenhammer T.R."/>
            <person name="Caufield P.W."/>
            <person name="Cui Y."/>
            <person name="Zhang H."/>
            <person name="O'Toole P.W."/>
        </authorList>
    </citation>
    <scope>NUCLEOTIDE SEQUENCE [LARGE SCALE GENOMIC DNA]</scope>
    <source>
        <strain evidence="2 3">DSM 23365</strain>
    </source>
</reference>
<dbReference type="Proteomes" id="UP000051442">
    <property type="component" value="Unassembled WGS sequence"/>
</dbReference>
<name>A0A0R2ERL5_9LACO</name>
<feature type="transmembrane region" description="Helical" evidence="1">
    <location>
        <begin position="20"/>
        <end position="41"/>
    </location>
</feature>
<dbReference type="RefSeq" id="WP_054736388.1">
    <property type="nucleotide sequence ID" value="NZ_BBAD01000040.1"/>
</dbReference>
<protein>
    <submittedName>
        <fullName evidence="2">Uncharacterized protein</fullName>
    </submittedName>
</protein>
<gene>
    <name evidence="2" type="ORF">FD14_GL002544</name>
</gene>
<keyword evidence="1" id="KW-0812">Transmembrane</keyword>
<dbReference type="AlphaFoldDB" id="A0A0R2ERL5"/>
<comment type="caution">
    <text evidence="2">The sequence shown here is derived from an EMBL/GenBank/DDBJ whole genome shotgun (WGS) entry which is preliminary data.</text>
</comment>
<keyword evidence="1" id="KW-1133">Transmembrane helix</keyword>
<feature type="transmembrane region" description="Helical" evidence="1">
    <location>
        <begin position="47"/>
        <end position="67"/>
    </location>
</feature>
<keyword evidence="3" id="KW-1185">Reference proteome</keyword>
<keyword evidence="1" id="KW-0472">Membrane</keyword>
<accession>A0A0R2ERL5</accession>
<organism evidence="2 3">
    <name type="scientific">Secundilactobacillus similis DSM 23365 = JCM 2765</name>
    <dbReference type="NCBI Taxonomy" id="1423804"/>
    <lineage>
        <taxon>Bacteria</taxon>
        <taxon>Bacillati</taxon>
        <taxon>Bacillota</taxon>
        <taxon>Bacilli</taxon>
        <taxon>Lactobacillales</taxon>
        <taxon>Lactobacillaceae</taxon>
        <taxon>Secundilactobacillus</taxon>
    </lineage>
</organism>
<dbReference type="PATRIC" id="fig|1423804.4.peg.2753"/>